<accession>A0A367L8E5</accession>
<feature type="signal peptide" evidence="1">
    <location>
        <begin position="1"/>
        <end position="17"/>
    </location>
</feature>
<protein>
    <submittedName>
        <fullName evidence="2">Uncharacterized protein</fullName>
    </submittedName>
</protein>
<gene>
    <name evidence="2" type="ORF">L249_5238</name>
</gene>
<evidence type="ECO:0000313" key="2">
    <source>
        <dbReference type="EMBL" id="RCI10684.1"/>
    </source>
</evidence>
<reference evidence="2 3" key="1">
    <citation type="journal article" date="2015" name="BMC Genomics">
        <title>Insights from the genome of Ophiocordyceps polyrhachis-furcata to pathogenicity and host specificity in insect fungi.</title>
        <authorList>
            <person name="Wichadakul D."/>
            <person name="Kobmoo N."/>
            <person name="Ingsriswang S."/>
            <person name="Tangphatsornruang S."/>
            <person name="Chantasingh D."/>
            <person name="Luangsa-ard J.J."/>
            <person name="Eurwilaichitr L."/>
        </authorList>
    </citation>
    <scope>NUCLEOTIDE SEQUENCE [LARGE SCALE GENOMIC DNA]</scope>
    <source>
        <strain evidence="2 3">BCC 54312</strain>
    </source>
</reference>
<sequence length="79" mass="8794">MLAISSALLALLPRSLDLRNPKDEVTALRISYEILLDILDMLVNNGDLTTSSKAIAILKIKREKDSDSEDFIDLHLNSI</sequence>
<keyword evidence="1" id="KW-0732">Signal</keyword>
<dbReference type="AlphaFoldDB" id="A0A367L8E5"/>
<keyword evidence="3" id="KW-1185">Reference proteome</keyword>
<dbReference type="Proteomes" id="UP000253664">
    <property type="component" value="Unassembled WGS sequence"/>
</dbReference>
<dbReference type="EMBL" id="LKCN02000011">
    <property type="protein sequence ID" value="RCI10684.1"/>
    <property type="molecule type" value="Genomic_DNA"/>
</dbReference>
<name>A0A367L8E5_9HYPO</name>
<proteinExistence type="predicted"/>
<organism evidence="2 3">
    <name type="scientific">Ophiocordyceps polyrhachis-furcata BCC 54312</name>
    <dbReference type="NCBI Taxonomy" id="1330021"/>
    <lineage>
        <taxon>Eukaryota</taxon>
        <taxon>Fungi</taxon>
        <taxon>Dikarya</taxon>
        <taxon>Ascomycota</taxon>
        <taxon>Pezizomycotina</taxon>
        <taxon>Sordariomycetes</taxon>
        <taxon>Hypocreomycetidae</taxon>
        <taxon>Hypocreales</taxon>
        <taxon>Ophiocordycipitaceae</taxon>
        <taxon>Ophiocordyceps</taxon>
    </lineage>
</organism>
<comment type="caution">
    <text evidence="2">The sequence shown here is derived from an EMBL/GenBank/DDBJ whole genome shotgun (WGS) entry which is preliminary data.</text>
</comment>
<evidence type="ECO:0000313" key="3">
    <source>
        <dbReference type="Proteomes" id="UP000253664"/>
    </source>
</evidence>
<feature type="chain" id="PRO_5016869201" evidence="1">
    <location>
        <begin position="18"/>
        <end position="79"/>
    </location>
</feature>
<evidence type="ECO:0000256" key="1">
    <source>
        <dbReference type="SAM" id="SignalP"/>
    </source>
</evidence>